<reference evidence="8 9" key="1">
    <citation type="journal article" date="2015" name="Sci. Rep.">
        <title>Genome of the facultative scuticociliatosis pathogen Pseudocohnilembus persalinus provides insight into its virulence through horizontal gene transfer.</title>
        <authorList>
            <person name="Xiong J."/>
            <person name="Wang G."/>
            <person name="Cheng J."/>
            <person name="Tian M."/>
            <person name="Pan X."/>
            <person name="Warren A."/>
            <person name="Jiang C."/>
            <person name="Yuan D."/>
            <person name="Miao W."/>
        </authorList>
    </citation>
    <scope>NUCLEOTIDE SEQUENCE [LARGE SCALE GENOMIC DNA]</scope>
    <source>
        <strain evidence="8">36N120E</strain>
    </source>
</reference>
<evidence type="ECO:0000256" key="3">
    <source>
        <dbReference type="ARBA" id="ARBA00022989"/>
    </source>
</evidence>
<feature type="chain" id="PRO_5006867608" evidence="6">
    <location>
        <begin position="18"/>
        <end position="130"/>
    </location>
</feature>
<keyword evidence="9" id="KW-1185">Reference proteome</keyword>
<gene>
    <name evidence="8" type="ORF">PPERSA_02353</name>
</gene>
<proteinExistence type="predicted"/>
<dbReference type="InterPro" id="IPR005828">
    <property type="entry name" value="MFS_sugar_transport-like"/>
</dbReference>
<feature type="transmembrane region" description="Helical" evidence="5">
    <location>
        <begin position="69"/>
        <end position="87"/>
    </location>
</feature>
<accession>A0A0V0QUN4</accession>
<keyword evidence="2 5" id="KW-0812">Transmembrane</keyword>
<evidence type="ECO:0000256" key="4">
    <source>
        <dbReference type="ARBA" id="ARBA00023136"/>
    </source>
</evidence>
<name>A0A0V0QUN4_PSEPJ</name>
<evidence type="ECO:0000313" key="8">
    <source>
        <dbReference type="EMBL" id="KRX05821.1"/>
    </source>
</evidence>
<dbReference type="PROSITE" id="PS50850">
    <property type="entry name" value="MFS"/>
    <property type="match status" value="1"/>
</dbReference>
<evidence type="ECO:0000259" key="7">
    <source>
        <dbReference type="PROSITE" id="PS50850"/>
    </source>
</evidence>
<evidence type="ECO:0000256" key="1">
    <source>
        <dbReference type="ARBA" id="ARBA00004141"/>
    </source>
</evidence>
<dbReference type="Gene3D" id="1.20.1250.20">
    <property type="entry name" value="MFS general substrate transporter like domains"/>
    <property type="match status" value="1"/>
</dbReference>
<feature type="domain" description="Major facilitator superfamily (MFS) profile" evidence="7">
    <location>
        <begin position="2"/>
        <end position="130"/>
    </location>
</feature>
<comment type="subcellular location">
    <subcellularLocation>
        <location evidence="1">Membrane</location>
        <topology evidence="1">Multi-pass membrane protein</topology>
    </subcellularLocation>
</comment>
<evidence type="ECO:0000256" key="6">
    <source>
        <dbReference type="SAM" id="SignalP"/>
    </source>
</evidence>
<evidence type="ECO:0000256" key="5">
    <source>
        <dbReference type="SAM" id="Phobius"/>
    </source>
</evidence>
<keyword evidence="6" id="KW-0732">Signal</keyword>
<evidence type="ECO:0000313" key="9">
    <source>
        <dbReference type="Proteomes" id="UP000054937"/>
    </source>
</evidence>
<dbReference type="GO" id="GO:0022857">
    <property type="term" value="F:transmembrane transporter activity"/>
    <property type="evidence" value="ECO:0007669"/>
    <property type="project" value="InterPro"/>
</dbReference>
<comment type="caution">
    <text evidence="8">The sequence shown here is derived from an EMBL/GenBank/DDBJ whole genome shotgun (WGS) entry which is preliminary data.</text>
</comment>
<keyword evidence="4 5" id="KW-0472">Membrane</keyword>
<dbReference type="Pfam" id="PF00083">
    <property type="entry name" value="Sugar_tr"/>
    <property type="match status" value="1"/>
</dbReference>
<sequence>MVSVFVIIGPLFFLTEPQFLCQNSDGEYEICNEKQGCDNGILDPNQRQTMSLSFGLYCKYKNFRGYESAATFFGSIFGNFIIAYLAEVQGRKTALLYSWGIATIGFIGIIFSFDKYSLMLCNFITGFGIQ</sequence>
<dbReference type="InterPro" id="IPR036259">
    <property type="entry name" value="MFS_trans_sf"/>
</dbReference>
<protein>
    <submittedName>
        <fullName evidence="8">Major facilitator superfamily domain, general substrate transporter</fullName>
    </submittedName>
</protein>
<keyword evidence="3 5" id="KW-1133">Transmembrane helix</keyword>
<dbReference type="InParanoid" id="A0A0V0QUN4"/>
<dbReference type="InterPro" id="IPR020846">
    <property type="entry name" value="MFS_dom"/>
</dbReference>
<dbReference type="OrthoDB" id="3936150at2759"/>
<organism evidence="8 9">
    <name type="scientific">Pseudocohnilembus persalinus</name>
    <name type="common">Ciliate</name>
    <dbReference type="NCBI Taxonomy" id="266149"/>
    <lineage>
        <taxon>Eukaryota</taxon>
        <taxon>Sar</taxon>
        <taxon>Alveolata</taxon>
        <taxon>Ciliophora</taxon>
        <taxon>Intramacronucleata</taxon>
        <taxon>Oligohymenophorea</taxon>
        <taxon>Scuticociliatia</taxon>
        <taxon>Philasterida</taxon>
        <taxon>Pseudocohnilembidae</taxon>
        <taxon>Pseudocohnilembus</taxon>
    </lineage>
</organism>
<evidence type="ECO:0000256" key="2">
    <source>
        <dbReference type="ARBA" id="ARBA00022692"/>
    </source>
</evidence>
<dbReference type="AlphaFoldDB" id="A0A0V0QUN4"/>
<dbReference type="GO" id="GO:0016020">
    <property type="term" value="C:membrane"/>
    <property type="evidence" value="ECO:0007669"/>
    <property type="project" value="UniProtKB-SubCell"/>
</dbReference>
<dbReference type="EMBL" id="LDAU01000104">
    <property type="protein sequence ID" value="KRX05821.1"/>
    <property type="molecule type" value="Genomic_DNA"/>
</dbReference>
<dbReference type="SUPFAM" id="SSF103473">
    <property type="entry name" value="MFS general substrate transporter"/>
    <property type="match status" value="1"/>
</dbReference>
<dbReference type="Proteomes" id="UP000054937">
    <property type="component" value="Unassembled WGS sequence"/>
</dbReference>
<feature type="signal peptide" evidence="6">
    <location>
        <begin position="1"/>
        <end position="17"/>
    </location>
</feature>
<feature type="transmembrane region" description="Helical" evidence="5">
    <location>
        <begin position="94"/>
        <end position="113"/>
    </location>
</feature>